<dbReference type="GO" id="GO:0000287">
    <property type="term" value="F:magnesium ion binding"/>
    <property type="evidence" value="ECO:0007669"/>
    <property type="project" value="UniProtKB-UniRule"/>
</dbReference>
<dbReference type="GO" id="GO:0005524">
    <property type="term" value="F:ATP binding"/>
    <property type="evidence" value="ECO:0007669"/>
    <property type="project" value="UniProtKB-UniRule"/>
</dbReference>
<dbReference type="GO" id="GO:0004756">
    <property type="term" value="F:selenide, water dikinase activity"/>
    <property type="evidence" value="ECO:0007669"/>
    <property type="project" value="UniProtKB-UniRule"/>
</dbReference>
<dbReference type="InterPro" id="IPR016188">
    <property type="entry name" value="PurM-like_N"/>
</dbReference>
<evidence type="ECO:0000313" key="12">
    <source>
        <dbReference type="EMBL" id="AOO66397.1"/>
    </source>
</evidence>
<feature type="binding site" description="in other chain" evidence="9">
    <location>
        <position position="65"/>
    </location>
    <ligand>
        <name>ATP</name>
        <dbReference type="ChEBI" id="CHEBI:30616"/>
        <note>ligand shared between dimeric partners</note>
    </ligand>
</feature>
<evidence type="ECO:0000256" key="5">
    <source>
        <dbReference type="ARBA" id="ARBA00022777"/>
    </source>
</evidence>
<feature type="binding site" evidence="9">
    <location>
        <position position="88"/>
    </location>
    <ligand>
        <name>Mg(2+)</name>
        <dbReference type="ChEBI" id="CHEBI:18420"/>
    </ligand>
</feature>
<dbReference type="PIRSF" id="PIRSF036407">
    <property type="entry name" value="Selenphspht_syn"/>
    <property type="match status" value="1"/>
</dbReference>
<dbReference type="RefSeq" id="WP_069478934.1">
    <property type="nucleotide sequence ID" value="NZ_CP017111.1"/>
</dbReference>
<evidence type="ECO:0000256" key="2">
    <source>
        <dbReference type="ARBA" id="ARBA00022679"/>
    </source>
</evidence>
<feature type="domain" description="PurM-like C-terminal" evidence="11">
    <location>
        <begin position="167"/>
        <end position="334"/>
    </location>
</feature>
<comment type="subunit">
    <text evidence="9">Homodimer.</text>
</comment>
<comment type="cofactor">
    <cofactor evidence="9">
        <name>Mg(2+)</name>
        <dbReference type="ChEBI" id="CHEBI:18420"/>
    </cofactor>
    <text evidence="9">Binds 1 Mg(2+) ion per monomer.</text>
</comment>
<organism evidence="12 13">
    <name type="scientific">Sulfurospirillum halorespirans DSM 13726</name>
    <dbReference type="NCBI Taxonomy" id="1193502"/>
    <lineage>
        <taxon>Bacteria</taxon>
        <taxon>Pseudomonadati</taxon>
        <taxon>Campylobacterota</taxon>
        <taxon>Epsilonproteobacteria</taxon>
        <taxon>Campylobacterales</taxon>
        <taxon>Sulfurospirillaceae</taxon>
        <taxon>Sulfurospirillum</taxon>
    </lineage>
</organism>
<keyword evidence="13" id="KW-1185">Reference proteome</keyword>
<dbReference type="InterPro" id="IPR023061">
    <property type="entry name" value="SelD_I"/>
</dbReference>
<reference evidence="13" key="1">
    <citation type="submission" date="2016-08" db="EMBL/GenBank/DDBJ databases">
        <title>Complete genome sequence of the organohalide-respiring Epsilonproteobacterium Sulfurospirillum halorespirans.</title>
        <authorList>
            <person name="Goris T."/>
            <person name="Zimmermann J."/>
            <person name="Schenz B."/>
            <person name="Lemos M."/>
            <person name="Hackermueller J."/>
            <person name="Diekert G."/>
        </authorList>
    </citation>
    <scope>NUCLEOTIDE SEQUENCE [LARGE SCALE GENOMIC DNA]</scope>
    <source>
        <strain>DSM 13726</strain>
        <strain evidence="13">PCE-M2</strain>
    </source>
</reference>
<accession>A0A1D7TN25</accession>
<evidence type="ECO:0000256" key="6">
    <source>
        <dbReference type="ARBA" id="ARBA00022840"/>
    </source>
</evidence>
<evidence type="ECO:0000256" key="3">
    <source>
        <dbReference type="ARBA" id="ARBA00022723"/>
    </source>
</evidence>
<sequence>MNNEAKLTKYVKAAGCAAKLGPGDLTEALGGLSCAHENVLVGMDTSDDASVYYLDEERALVQTVDIITPVVDDPFVYGQIAAANSLSDVFAMGGEVATAMNIVGFDGCHQPRFVLREILAGGQSKVVECGGIIIGGHTIEAPEMTYGMSVTGFVHPKKIYRNNTPRIGDVLILTKPLGMGILTTAIKADMLENSVIEKVAAILATLNHKASQIMRKYDVSACTDVTGFGLFGHASEMSFNQVTIAFEMRNIPILDEARALADMGIIPAGAYNNKSYLSSKVHAKVPHKDEIILYDAQTSGGLLIAVSQDDAPKLLKHLLDEGLTYSSIIAEILPLGEKTLLYM</sequence>
<dbReference type="GO" id="GO:0005737">
    <property type="term" value="C:cytoplasm"/>
    <property type="evidence" value="ECO:0007669"/>
    <property type="project" value="TreeGrafter"/>
</dbReference>
<dbReference type="KEGG" id="shal:SHALO_2639"/>
<dbReference type="InterPro" id="IPR036676">
    <property type="entry name" value="PurM-like_C_sf"/>
</dbReference>
<dbReference type="PANTHER" id="PTHR10256:SF0">
    <property type="entry name" value="INACTIVE SELENIDE, WATER DIKINASE-LIKE PROTEIN-RELATED"/>
    <property type="match status" value="1"/>
</dbReference>
<feature type="domain" description="PurM-like N-terminal" evidence="10">
    <location>
        <begin position="47"/>
        <end position="154"/>
    </location>
</feature>
<evidence type="ECO:0000256" key="1">
    <source>
        <dbReference type="ARBA" id="ARBA00008026"/>
    </source>
</evidence>
<feature type="binding site" description="in other chain" evidence="9">
    <location>
        <position position="19"/>
    </location>
    <ligand>
        <name>ATP</name>
        <dbReference type="ChEBI" id="CHEBI:30616"/>
        <note>ligand shared between dimeric partners</note>
    </ligand>
</feature>
<keyword evidence="2 9" id="KW-0808">Transferase</keyword>
<dbReference type="InterPro" id="IPR036921">
    <property type="entry name" value="PurM-like_N_sf"/>
</dbReference>
<proteinExistence type="inferred from homology"/>
<keyword evidence="4 9" id="KW-0547">Nucleotide-binding</keyword>
<feature type="active site" evidence="9">
    <location>
        <position position="16"/>
    </location>
</feature>
<dbReference type="PANTHER" id="PTHR10256">
    <property type="entry name" value="SELENIDE, WATER DIKINASE"/>
    <property type="match status" value="1"/>
</dbReference>
<dbReference type="EC" id="2.7.9.3" evidence="9"/>
<dbReference type="EMBL" id="CP017111">
    <property type="protein sequence ID" value="AOO66397.1"/>
    <property type="molecule type" value="Genomic_DNA"/>
</dbReference>
<protein>
    <recommendedName>
        <fullName evidence="9">Selenide, water dikinase</fullName>
        <ecNumber evidence="9">2.7.9.3</ecNumber>
    </recommendedName>
    <alternativeName>
        <fullName evidence="9">Selenium donor protein</fullName>
    </alternativeName>
    <alternativeName>
        <fullName evidence="9">Selenophosphate synthase</fullName>
    </alternativeName>
</protein>
<comment type="function">
    <text evidence="9">Synthesizes selenophosphate from selenide and ATP.</text>
</comment>
<feature type="binding site" description="in other chain" evidence="9">
    <location>
        <begin position="45"/>
        <end position="47"/>
    </location>
    <ligand>
        <name>ATP</name>
        <dbReference type="ChEBI" id="CHEBI:30616"/>
        <note>ligand shared between dimeric partners</note>
    </ligand>
</feature>
<keyword evidence="8 9" id="KW-0711">Selenium</keyword>
<evidence type="ECO:0000259" key="11">
    <source>
        <dbReference type="Pfam" id="PF02769"/>
    </source>
</evidence>
<dbReference type="GO" id="GO:0016260">
    <property type="term" value="P:selenocysteine biosynthetic process"/>
    <property type="evidence" value="ECO:0007669"/>
    <property type="project" value="InterPro"/>
</dbReference>
<comment type="catalytic activity">
    <reaction evidence="9">
        <text>hydrogenselenide + ATP + H2O = selenophosphate + AMP + phosphate + 2 H(+)</text>
        <dbReference type="Rhea" id="RHEA:18737"/>
        <dbReference type="ChEBI" id="CHEBI:15377"/>
        <dbReference type="ChEBI" id="CHEBI:15378"/>
        <dbReference type="ChEBI" id="CHEBI:16144"/>
        <dbReference type="ChEBI" id="CHEBI:29317"/>
        <dbReference type="ChEBI" id="CHEBI:30616"/>
        <dbReference type="ChEBI" id="CHEBI:43474"/>
        <dbReference type="ChEBI" id="CHEBI:456215"/>
        <dbReference type="EC" id="2.7.9.3"/>
    </reaction>
</comment>
<feature type="binding site" evidence="9">
    <location>
        <position position="224"/>
    </location>
    <ligand>
        <name>Mg(2+)</name>
        <dbReference type="ChEBI" id="CHEBI:18420"/>
    </ligand>
</feature>
<dbReference type="STRING" id="1193502.SHALO_2639"/>
<evidence type="ECO:0000259" key="10">
    <source>
        <dbReference type="Pfam" id="PF00586"/>
    </source>
</evidence>
<evidence type="ECO:0000256" key="9">
    <source>
        <dbReference type="HAMAP-Rule" id="MF_00625"/>
    </source>
</evidence>
<keyword evidence="6 9" id="KW-0067">ATP-binding</keyword>
<dbReference type="SUPFAM" id="SSF55326">
    <property type="entry name" value="PurM N-terminal domain-like"/>
    <property type="match status" value="1"/>
</dbReference>
<dbReference type="InterPro" id="IPR004536">
    <property type="entry name" value="SPS/SelD"/>
</dbReference>
<dbReference type="CDD" id="cd02195">
    <property type="entry name" value="SelD"/>
    <property type="match status" value="1"/>
</dbReference>
<dbReference type="FunFam" id="3.30.1330.10:FF:000003">
    <property type="entry name" value="Selenide, water dikinase"/>
    <property type="match status" value="1"/>
</dbReference>
<dbReference type="HAMAP" id="MF_00625">
    <property type="entry name" value="SelD"/>
    <property type="match status" value="1"/>
</dbReference>
<feature type="binding site" evidence="9">
    <location>
        <begin position="136"/>
        <end position="138"/>
    </location>
    <ligand>
        <name>ATP</name>
        <dbReference type="ChEBI" id="CHEBI:30616"/>
        <note>ligand shared between dimeric partners</note>
    </ligand>
</feature>
<dbReference type="AlphaFoldDB" id="A0A1D7TN25"/>
<dbReference type="InterPro" id="IPR010918">
    <property type="entry name" value="PurM-like_C_dom"/>
</dbReference>
<dbReference type="Proteomes" id="UP000094609">
    <property type="component" value="Chromosome"/>
</dbReference>
<evidence type="ECO:0000256" key="8">
    <source>
        <dbReference type="ARBA" id="ARBA00023266"/>
    </source>
</evidence>
<dbReference type="NCBIfam" id="TIGR00476">
    <property type="entry name" value="selD"/>
    <property type="match status" value="1"/>
</dbReference>
<keyword evidence="3 9" id="KW-0479">Metal-binding</keyword>
<evidence type="ECO:0000256" key="4">
    <source>
        <dbReference type="ARBA" id="ARBA00022741"/>
    </source>
</evidence>
<dbReference type="Pfam" id="PF02769">
    <property type="entry name" value="AIRS_C"/>
    <property type="match status" value="1"/>
</dbReference>
<feature type="site" description="Important for catalytic activity" evidence="9">
    <location>
        <position position="19"/>
    </location>
</feature>
<gene>
    <name evidence="9" type="primary">selD</name>
    <name evidence="12" type="ORF">SHALO_2639</name>
</gene>
<dbReference type="SUPFAM" id="SSF56042">
    <property type="entry name" value="PurM C-terminal domain-like"/>
    <property type="match status" value="1"/>
</dbReference>
<feature type="binding site" evidence="9">
    <location>
        <position position="48"/>
    </location>
    <ligand>
        <name>Mg(2+)</name>
        <dbReference type="ChEBI" id="CHEBI:18420"/>
    </ligand>
</feature>
<evidence type="ECO:0000313" key="13">
    <source>
        <dbReference type="Proteomes" id="UP000094609"/>
    </source>
</evidence>
<name>A0A1D7TN25_9BACT</name>
<dbReference type="Gene3D" id="3.30.1330.10">
    <property type="entry name" value="PurM-like, N-terminal domain"/>
    <property type="match status" value="1"/>
</dbReference>
<evidence type="ECO:0000256" key="7">
    <source>
        <dbReference type="ARBA" id="ARBA00022842"/>
    </source>
</evidence>
<dbReference type="Pfam" id="PF00586">
    <property type="entry name" value="AIRS"/>
    <property type="match status" value="1"/>
</dbReference>
<comment type="similarity">
    <text evidence="1 9">Belongs to the selenophosphate synthase 1 family. Class I subfamily.</text>
</comment>
<dbReference type="PATRIC" id="fig|1193502.14.peg.2671"/>
<keyword evidence="7 9" id="KW-0460">Magnesium</keyword>
<keyword evidence="5 9" id="KW-0418">Kinase</keyword>
<feature type="binding site" description="in other chain" evidence="9">
    <location>
        <position position="88"/>
    </location>
    <ligand>
        <name>ATP</name>
        <dbReference type="ChEBI" id="CHEBI:30616"/>
        <note>ligand shared between dimeric partners</note>
    </ligand>
</feature>
<dbReference type="Gene3D" id="3.90.650.10">
    <property type="entry name" value="PurM-like C-terminal domain"/>
    <property type="match status" value="1"/>
</dbReference>